<keyword evidence="1 2" id="KW-0238">DNA-binding</keyword>
<dbReference type="PANTHER" id="PTHR30055">
    <property type="entry name" value="HTH-TYPE TRANSCRIPTIONAL REGULATOR RUTR"/>
    <property type="match status" value="1"/>
</dbReference>
<dbReference type="Gene3D" id="1.10.357.10">
    <property type="entry name" value="Tetracycline Repressor, domain 2"/>
    <property type="match status" value="1"/>
</dbReference>
<dbReference type="KEGG" id="mgg:MPLG2_0039"/>
<dbReference type="InterPro" id="IPR001647">
    <property type="entry name" value="HTH_TetR"/>
</dbReference>
<dbReference type="Proteomes" id="UP000238164">
    <property type="component" value="Chromosome 1"/>
</dbReference>
<dbReference type="GO" id="GO:0003700">
    <property type="term" value="F:DNA-binding transcription factor activity"/>
    <property type="evidence" value="ECO:0007669"/>
    <property type="project" value="TreeGrafter"/>
</dbReference>
<gene>
    <name evidence="4" type="ORF">MPLG2_0039</name>
</gene>
<dbReference type="OrthoDB" id="3210235at2"/>
<dbReference type="InterPro" id="IPR050109">
    <property type="entry name" value="HTH-type_TetR-like_transc_reg"/>
</dbReference>
<dbReference type="InterPro" id="IPR009057">
    <property type="entry name" value="Homeodomain-like_sf"/>
</dbReference>
<evidence type="ECO:0000256" key="1">
    <source>
        <dbReference type="ARBA" id="ARBA00023125"/>
    </source>
</evidence>
<dbReference type="Pfam" id="PF17920">
    <property type="entry name" value="TetR_C_16"/>
    <property type="match status" value="1"/>
</dbReference>
<accession>A0A2N9JC53</accession>
<dbReference type="PRINTS" id="PR00455">
    <property type="entry name" value="HTHTETR"/>
</dbReference>
<evidence type="ECO:0000256" key="2">
    <source>
        <dbReference type="PROSITE-ProRule" id="PRU00335"/>
    </source>
</evidence>
<dbReference type="Gene3D" id="1.10.10.60">
    <property type="entry name" value="Homeodomain-like"/>
    <property type="match status" value="1"/>
</dbReference>
<reference evidence="4 5" key="1">
    <citation type="submission" date="2018-02" db="EMBL/GenBank/DDBJ databases">
        <authorList>
            <person name="Cohen D.B."/>
            <person name="Kent A.D."/>
        </authorList>
    </citation>
    <scope>NUCLEOTIDE SEQUENCE [LARGE SCALE GENOMIC DNA]</scope>
    <source>
        <strain evidence="4">1</strain>
    </source>
</reference>
<dbReference type="InterPro" id="IPR041678">
    <property type="entry name" value="TetR_C_16"/>
</dbReference>
<dbReference type="SUPFAM" id="SSF46689">
    <property type="entry name" value="Homeodomain-like"/>
    <property type="match status" value="1"/>
</dbReference>
<dbReference type="EMBL" id="LT985188">
    <property type="protein sequence ID" value="SPD85075.1"/>
    <property type="molecule type" value="Genomic_DNA"/>
</dbReference>
<dbReference type="PROSITE" id="PS50977">
    <property type="entry name" value="HTH_TETR_2"/>
    <property type="match status" value="1"/>
</dbReference>
<name>A0A2N9JC53_9ACTN</name>
<evidence type="ECO:0000259" key="3">
    <source>
        <dbReference type="PROSITE" id="PS50977"/>
    </source>
</evidence>
<dbReference type="InterPro" id="IPR036271">
    <property type="entry name" value="Tet_transcr_reg_TetR-rel_C_sf"/>
</dbReference>
<evidence type="ECO:0000313" key="4">
    <source>
        <dbReference type="EMBL" id="SPD85075.1"/>
    </source>
</evidence>
<dbReference type="SUPFAM" id="SSF48498">
    <property type="entry name" value="Tetracyclin repressor-like, C-terminal domain"/>
    <property type="match status" value="1"/>
</dbReference>
<organism evidence="4 5">
    <name type="scientific">Micropruina glycogenica</name>
    <dbReference type="NCBI Taxonomy" id="75385"/>
    <lineage>
        <taxon>Bacteria</taxon>
        <taxon>Bacillati</taxon>
        <taxon>Actinomycetota</taxon>
        <taxon>Actinomycetes</taxon>
        <taxon>Propionibacteriales</taxon>
        <taxon>Nocardioidaceae</taxon>
        <taxon>Micropruina</taxon>
    </lineage>
</organism>
<proteinExistence type="predicted"/>
<dbReference type="AlphaFoldDB" id="A0A2N9JC53"/>
<evidence type="ECO:0000313" key="5">
    <source>
        <dbReference type="Proteomes" id="UP000238164"/>
    </source>
</evidence>
<dbReference type="GO" id="GO:0000976">
    <property type="term" value="F:transcription cis-regulatory region binding"/>
    <property type="evidence" value="ECO:0007669"/>
    <property type="project" value="TreeGrafter"/>
</dbReference>
<dbReference type="Pfam" id="PF00440">
    <property type="entry name" value="TetR_N"/>
    <property type="match status" value="1"/>
</dbReference>
<feature type="DNA-binding region" description="H-T-H motif" evidence="2">
    <location>
        <begin position="39"/>
        <end position="58"/>
    </location>
</feature>
<protein>
    <recommendedName>
        <fullName evidence="3">HTH tetR-type domain-containing protein</fullName>
    </recommendedName>
</protein>
<feature type="domain" description="HTH tetR-type" evidence="3">
    <location>
        <begin position="16"/>
        <end position="76"/>
    </location>
</feature>
<sequence length="201" mass="22098">MTDSPAKPRGRRPGRADTRGTICRAALTLFSTIGYDKVSLRAIAREADVDPALIHHYFSSKSDLFAQTVLDLPLEAGQVVSDVLNGPREQIGERAVAAFLAAYDSPESGRDRFTAMLRSAVAADIVQRPLSEFMSKEVFGPIAEQLGHRDYRLRAQLAVSLVLGMALSRYILRLQALEAASDRDLVRGLGRAMQEILVESW</sequence>
<dbReference type="RefSeq" id="WP_105184396.1">
    <property type="nucleotide sequence ID" value="NZ_BAAAGO010000016.1"/>
</dbReference>
<dbReference type="PANTHER" id="PTHR30055:SF235">
    <property type="entry name" value="TRANSCRIPTIONAL REGULATORY PROTEIN"/>
    <property type="match status" value="1"/>
</dbReference>
<keyword evidence="5" id="KW-1185">Reference proteome</keyword>